<organism evidence="3">
    <name type="scientific">Ignisphaera aggregans</name>
    <dbReference type="NCBI Taxonomy" id="334771"/>
    <lineage>
        <taxon>Archaea</taxon>
        <taxon>Thermoproteota</taxon>
        <taxon>Thermoprotei</taxon>
        <taxon>Desulfurococcales</taxon>
        <taxon>Desulfurococcaceae</taxon>
        <taxon>Ignisphaera</taxon>
    </lineage>
</organism>
<comment type="caution">
    <text evidence="3">The sequence shown here is derived from an EMBL/GenBank/DDBJ whole genome shotgun (WGS) entry which is preliminary data.</text>
</comment>
<dbReference type="SUPFAM" id="SSF55729">
    <property type="entry name" value="Acyl-CoA N-acyltransferases (Nat)"/>
    <property type="match status" value="1"/>
</dbReference>
<keyword evidence="3" id="KW-0808">Transferase</keyword>
<dbReference type="PROSITE" id="PS51186">
    <property type="entry name" value="GNAT"/>
    <property type="match status" value="1"/>
</dbReference>
<dbReference type="EMBL" id="DRZI01000026">
    <property type="protein sequence ID" value="HHP81185.1"/>
    <property type="molecule type" value="Genomic_DNA"/>
</dbReference>
<protein>
    <submittedName>
        <fullName evidence="3">GNAT family N-acetyltransferase</fullName>
    </submittedName>
</protein>
<dbReference type="EMBL" id="DRUB01000009">
    <property type="protein sequence ID" value="HHR95302.1"/>
    <property type="molecule type" value="Genomic_DNA"/>
</dbReference>
<dbReference type="GO" id="GO:0016747">
    <property type="term" value="F:acyltransferase activity, transferring groups other than amino-acyl groups"/>
    <property type="evidence" value="ECO:0007669"/>
    <property type="project" value="InterPro"/>
</dbReference>
<evidence type="ECO:0000259" key="1">
    <source>
        <dbReference type="PROSITE" id="PS51186"/>
    </source>
</evidence>
<dbReference type="InterPro" id="IPR000182">
    <property type="entry name" value="GNAT_dom"/>
</dbReference>
<dbReference type="AlphaFoldDB" id="A0A7C5UUQ4"/>
<evidence type="ECO:0000313" key="3">
    <source>
        <dbReference type="EMBL" id="HHR95302.1"/>
    </source>
</evidence>
<dbReference type="EMBL" id="DRUB01000079">
    <property type="protein sequence ID" value="HHR96046.1"/>
    <property type="molecule type" value="Genomic_DNA"/>
</dbReference>
<evidence type="ECO:0000313" key="4">
    <source>
        <dbReference type="EMBL" id="HHR96046.1"/>
    </source>
</evidence>
<reference evidence="3" key="1">
    <citation type="journal article" date="2020" name="mSystems">
        <title>Genome- and Community-Level Interaction Insights into Carbon Utilization and Element Cycling Functions of Hydrothermarchaeota in Hydrothermal Sediment.</title>
        <authorList>
            <person name="Zhou Z."/>
            <person name="Liu Y."/>
            <person name="Xu W."/>
            <person name="Pan J."/>
            <person name="Luo Z.H."/>
            <person name="Li M."/>
        </authorList>
    </citation>
    <scope>NUCLEOTIDE SEQUENCE [LARGE SCALE GENOMIC DNA]</scope>
    <source>
        <strain evidence="3">SpSt-1</strain>
        <strain evidence="2">SpSt-1121</strain>
    </source>
</reference>
<proteinExistence type="predicted"/>
<name>A0A7C5UUQ4_9CREN</name>
<dbReference type="InterPro" id="IPR016181">
    <property type="entry name" value="Acyl_CoA_acyltransferase"/>
</dbReference>
<sequence>MFVEECNSDCINIVEELIEKSLSWFHAYYAYICIKTGKCKAVICRDGGIVKGVGVFYIVDTKPISIGIIYYVAVEQRFRGQGIGKIIVASIEELMDIYGVKLYIATTRLDNIPSRRMLEDLNYKEIILDSINEKLRDAIEKLTCAYEDDVLYVKSSKNYQNFSLETILTNKINYRIINDVWNILCYRPWIKLRQRR</sequence>
<accession>A0A7C5UUQ4</accession>
<dbReference type="CDD" id="cd04301">
    <property type="entry name" value="NAT_SF"/>
    <property type="match status" value="1"/>
</dbReference>
<evidence type="ECO:0000313" key="2">
    <source>
        <dbReference type="EMBL" id="HHP81185.1"/>
    </source>
</evidence>
<feature type="domain" description="N-acetyltransferase" evidence="1">
    <location>
        <begin position="1"/>
        <end position="145"/>
    </location>
</feature>
<dbReference type="Pfam" id="PF00583">
    <property type="entry name" value="Acetyltransf_1"/>
    <property type="match status" value="1"/>
</dbReference>
<dbReference type="Gene3D" id="3.40.630.30">
    <property type="match status" value="1"/>
</dbReference>
<gene>
    <name evidence="3" type="ORF">ENL47_00355</name>
    <name evidence="4" type="ORF">ENL47_04360</name>
    <name evidence="2" type="ORF">ENM84_00825</name>
</gene>